<proteinExistence type="predicted"/>
<sequence length="83" mass="9334">MWNAFVLLRIPLSSKTTLKMLMTLKTLCSHLYYLLAPLLMVHIRILDVSTDSDAGDPDGNGFELGSSSTAHPFLKRNIPRFNK</sequence>
<accession>A0A8J4VFT7</accession>
<evidence type="ECO:0000313" key="2">
    <source>
        <dbReference type="Proteomes" id="UP000737018"/>
    </source>
</evidence>
<protein>
    <submittedName>
        <fullName evidence="1">Uncharacterized protein</fullName>
    </submittedName>
</protein>
<reference evidence="1" key="1">
    <citation type="submission" date="2020-03" db="EMBL/GenBank/DDBJ databases">
        <title>Castanea mollissima Vanexum genome sequencing.</title>
        <authorList>
            <person name="Staton M."/>
        </authorList>
    </citation>
    <scope>NUCLEOTIDE SEQUENCE</scope>
    <source>
        <tissue evidence="1">Leaf</tissue>
    </source>
</reference>
<comment type="caution">
    <text evidence="1">The sequence shown here is derived from an EMBL/GenBank/DDBJ whole genome shotgun (WGS) entry which is preliminary data.</text>
</comment>
<dbReference type="Proteomes" id="UP000737018">
    <property type="component" value="Unassembled WGS sequence"/>
</dbReference>
<keyword evidence="2" id="KW-1185">Reference proteome</keyword>
<dbReference type="AlphaFoldDB" id="A0A8J4VFT7"/>
<dbReference type="EMBL" id="JRKL02007909">
    <property type="protein sequence ID" value="KAF3947336.1"/>
    <property type="molecule type" value="Genomic_DNA"/>
</dbReference>
<organism evidence="1 2">
    <name type="scientific">Castanea mollissima</name>
    <name type="common">Chinese chestnut</name>
    <dbReference type="NCBI Taxonomy" id="60419"/>
    <lineage>
        <taxon>Eukaryota</taxon>
        <taxon>Viridiplantae</taxon>
        <taxon>Streptophyta</taxon>
        <taxon>Embryophyta</taxon>
        <taxon>Tracheophyta</taxon>
        <taxon>Spermatophyta</taxon>
        <taxon>Magnoliopsida</taxon>
        <taxon>eudicotyledons</taxon>
        <taxon>Gunneridae</taxon>
        <taxon>Pentapetalae</taxon>
        <taxon>rosids</taxon>
        <taxon>fabids</taxon>
        <taxon>Fagales</taxon>
        <taxon>Fagaceae</taxon>
        <taxon>Castanea</taxon>
    </lineage>
</organism>
<evidence type="ECO:0000313" key="1">
    <source>
        <dbReference type="EMBL" id="KAF3947336.1"/>
    </source>
</evidence>
<gene>
    <name evidence="1" type="ORF">CMV_026517</name>
</gene>
<name>A0A8J4VFT7_9ROSI</name>